<sequence>MPFALFSVPATVAVNPVCALIEPDVLFSVPVCATTLPLLAIAPPTFDTEPVPPPNVSVPLPAWVIVPPSLTSAAGASVRSVLLVCSVPPFELSSVPDTFTLIAPAPVCVIVPP</sequence>
<organism evidence="1 2">
    <name type="scientific">Burkholderia contaminans</name>
    <dbReference type="NCBI Taxonomy" id="488447"/>
    <lineage>
        <taxon>Bacteria</taxon>
        <taxon>Pseudomonadati</taxon>
        <taxon>Pseudomonadota</taxon>
        <taxon>Betaproteobacteria</taxon>
        <taxon>Burkholderiales</taxon>
        <taxon>Burkholderiaceae</taxon>
        <taxon>Burkholderia</taxon>
        <taxon>Burkholderia cepacia complex</taxon>
    </lineage>
</organism>
<name>A0A6P3BNP5_9BURK</name>
<evidence type="ECO:0000313" key="1">
    <source>
        <dbReference type="EMBL" id="VWD61091.1"/>
    </source>
</evidence>
<dbReference type="AlphaFoldDB" id="A0A6P3BNP5"/>
<evidence type="ECO:0000313" key="2">
    <source>
        <dbReference type="Proteomes" id="UP000494182"/>
    </source>
</evidence>
<dbReference type="EMBL" id="CABVQT010000024">
    <property type="protein sequence ID" value="VWD61091.1"/>
    <property type="molecule type" value="Genomic_DNA"/>
</dbReference>
<reference evidence="1 2" key="1">
    <citation type="submission" date="2019-09" db="EMBL/GenBank/DDBJ databases">
        <authorList>
            <person name="Depoorter E."/>
        </authorList>
    </citation>
    <scope>NUCLEOTIDE SEQUENCE [LARGE SCALE GENOMIC DNA]</scope>
    <source>
        <strain evidence="1">R-71171</strain>
    </source>
</reference>
<protein>
    <submittedName>
        <fullName evidence="1">Uncharacterized protein</fullName>
    </submittedName>
</protein>
<dbReference type="Proteomes" id="UP000494182">
    <property type="component" value="Unassembled WGS sequence"/>
</dbReference>
<gene>
    <name evidence="1" type="ORF">BCO71171_06603</name>
</gene>
<accession>A0A6P3BNP5</accession>
<proteinExistence type="predicted"/>